<keyword evidence="2" id="KW-1185">Reference proteome</keyword>
<evidence type="ECO:0000313" key="2">
    <source>
        <dbReference type="Proteomes" id="UP001595834"/>
    </source>
</evidence>
<reference evidence="2" key="1">
    <citation type="journal article" date="2019" name="Int. J. Syst. Evol. Microbiol.">
        <title>The Global Catalogue of Microorganisms (GCM) 10K type strain sequencing project: providing services to taxonomists for standard genome sequencing and annotation.</title>
        <authorList>
            <consortium name="The Broad Institute Genomics Platform"/>
            <consortium name="The Broad Institute Genome Sequencing Center for Infectious Disease"/>
            <person name="Wu L."/>
            <person name="Ma J."/>
        </authorList>
    </citation>
    <scope>NUCLEOTIDE SEQUENCE [LARGE SCALE GENOMIC DNA]</scope>
    <source>
        <strain evidence="2">CCM 7224</strain>
    </source>
</reference>
<protein>
    <submittedName>
        <fullName evidence="1">Uncharacterized protein</fullName>
    </submittedName>
</protein>
<organism evidence="1 2">
    <name type="scientific">Streptomyces mauvecolor</name>
    <dbReference type="NCBI Taxonomy" id="58345"/>
    <lineage>
        <taxon>Bacteria</taxon>
        <taxon>Bacillati</taxon>
        <taxon>Actinomycetota</taxon>
        <taxon>Actinomycetes</taxon>
        <taxon>Kitasatosporales</taxon>
        <taxon>Streptomycetaceae</taxon>
        <taxon>Streptomyces</taxon>
    </lineage>
</organism>
<accession>A0ABV9UV46</accession>
<evidence type="ECO:0000313" key="1">
    <source>
        <dbReference type="EMBL" id="MFC4961064.1"/>
    </source>
</evidence>
<comment type="caution">
    <text evidence="1">The sequence shown here is derived from an EMBL/GenBank/DDBJ whole genome shotgun (WGS) entry which is preliminary data.</text>
</comment>
<proteinExistence type="predicted"/>
<dbReference type="Proteomes" id="UP001595834">
    <property type="component" value="Unassembled WGS sequence"/>
</dbReference>
<dbReference type="RefSeq" id="WP_344378520.1">
    <property type="nucleotide sequence ID" value="NZ_BAAASQ010000022.1"/>
</dbReference>
<sequence>MVDKALGTTPLKVVHVSNVINEVPVAIKEAITTTEDRTMLANPATEKAWIDFLYQKQAAPVNQMTISVVLEGGRSKVRVVDMRPRIHHKGDRWSGAYFTPATAGEVGTVPLTSDLDQQHPAFFMAGNKSERYFTQRQIDLTRGEQSTVSMTFTARSASYEFDVVVTVAADDKTEEIAIHPDKGGLFRLTGRQEKPINYKQAFEEVDGAWIQAPAGQWCTKRYELQDCSP</sequence>
<dbReference type="EMBL" id="JBHSIZ010000041">
    <property type="protein sequence ID" value="MFC4961064.1"/>
    <property type="molecule type" value="Genomic_DNA"/>
</dbReference>
<gene>
    <name evidence="1" type="ORF">ACFPFX_32720</name>
</gene>
<name>A0ABV9UV46_9ACTN</name>